<proteinExistence type="predicted"/>
<keyword evidence="1" id="KW-0378">Hydrolase</keyword>
<evidence type="ECO:0000313" key="1">
    <source>
        <dbReference type="EMBL" id="KFI74323.1"/>
    </source>
</evidence>
<sequence>MTETMQVNAGLERIRRWSDDYRNDMNPSPLEDVSQLSAQLDMTHAHPSGIAQLFASGRVLLEALFRDAGMLRAAGRRLERVLDDQAAKRRITGVAELSLIVGIASWKGNAMPVLIYPVSVSRKEHGRETDATIRFTGHVGLNQNFVAAMREQGITLKEQELFDGSRYESGTPETSAVFKAIIEQGREAFPDFDIERDIILGCFIDPASQILLESRTLVDRLQHGPSDNTVLDALVGYGPALETLKGETLEEYSPFDGDPHGEFEVGDVDNSVRYAAAMAAEGHNLFVDAAAGSDTAAQSAAIASRCMMNGRSVLYVPCIAQQRRRFMTVMSANELSGQVLDVADVHAGTGLDRQLIEAVGFQPGVASSRYDQLSDELVGVRSRLTRYLGDLHGVNAQWGVSAYQTMQNLATIAATPTHPATHVRLSDSTAHALIGHLDEWVDKLKKAGELGEYVVGPEDTAWYHASISSEQEAVRSYQRVVDVLRKLLPATREQVALTVKTCGFPIPTTVQEWGRQVIVLRNLRRVLDVFQPEIFERDLDAMIEASKPKAERKAEGTSMGFWERRRHVKEAKSLLRVGAQVEDLHEALKVVAKQGEQWRVFVPHGGWPVLPAKLDAILATQESLVDNITALDTVLATTPHGDGLEALDFNTLELRLKALYDDHLALDTVPGRFRLEQEFRSAGLEELVDDLRNRHVDIDAVEGELHLSWWTTVFDDIVRSSAIISNQDGLAMQAAADRFAQVDVEHVRSIGPMLRQEAMRHLSDLLFSRTQEANQLHTALAGSSRIALNRIARDHPQILKAAKPIVVATPSTLAALTDPQPLCDVAIIDAGAHLPAIQLLSIVSRARQVVVIAHRNTVTSDSVDALIGLLPRVETAGTPSARCPGLNAFLTSYGYGELANDVAVESMQGTVRMHHVEATGAPVLTTGLVESSQQEIDAVIAIITDRAKQFTVVPSGYMLTVVTLTAVFRTRLGAELKSLATRHAAMGKFLRHVRLIGINEVAGARGDDVILSLCYAKTSHGRLLQQFGHLETAGGKGMLLDALALARHNVDIVAAFGSEDMDDDRLHQPGTRLLKALLQWAEAADDDRDRRPAADATSENVLFNDIADRVRARGLEAAVNYGFDDGLHVPLVVGLKDKPFALAVFTDDAPLMGIQSTRCRHRLLLEHMEVLGWSVMSVWSVGAFVNPDKEVDRIVDRISEIYRGVQ</sequence>
<name>A0A087BTH3_9BIFI</name>
<dbReference type="STRING" id="1437603.GCA_000771525_00659"/>
<dbReference type="eggNOG" id="COG1112">
    <property type="taxonomic scope" value="Bacteria"/>
</dbReference>
<organism evidence="1 2">
    <name type="scientific">Bifidobacterium mongoliense DSM 21395</name>
    <dbReference type="NCBI Taxonomy" id="1437603"/>
    <lineage>
        <taxon>Bacteria</taxon>
        <taxon>Bacillati</taxon>
        <taxon>Actinomycetota</taxon>
        <taxon>Actinomycetes</taxon>
        <taxon>Bifidobacteriales</taxon>
        <taxon>Bifidobacteriaceae</taxon>
        <taxon>Bifidobacterium</taxon>
    </lineage>
</organism>
<keyword evidence="2" id="KW-1185">Reference proteome</keyword>
<dbReference type="AlphaFoldDB" id="A0A087BTH3"/>
<dbReference type="OrthoDB" id="9757917at2"/>
<keyword evidence="1" id="KW-0547">Nucleotide-binding</keyword>
<reference evidence="1 2" key="1">
    <citation type="submission" date="2014-03" db="EMBL/GenBank/DDBJ databases">
        <title>Genomics of Bifidobacteria.</title>
        <authorList>
            <person name="Ventura M."/>
            <person name="Milani C."/>
            <person name="Lugli G.A."/>
        </authorList>
    </citation>
    <scope>NUCLEOTIDE SEQUENCE [LARGE SCALE GENOMIC DNA]</scope>
    <source>
        <strain evidence="1 2">DSM 21395</strain>
    </source>
</reference>
<dbReference type="Proteomes" id="UP000029082">
    <property type="component" value="Unassembled WGS sequence"/>
</dbReference>
<dbReference type="GeneID" id="93093906"/>
<keyword evidence="1" id="KW-0067">ATP-binding</keyword>
<evidence type="ECO:0000313" key="2">
    <source>
        <dbReference type="Proteomes" id="UP000029082"/>
    </source>
</evidence>
<dbReference type="GO" id="GO:0004386">
    <property type="term" value="F:helicase activity"/>
    <property type="evidence" value="ECO:0007669"/>
    <property type="project" value="UniProtKB-KW"/>
</dbReference>
<protein>
    <submittedName>
        <fullName evidence="1">DNA and RNA helicase related protein</fullName>
    </submittedName>
</protein>
<comment type="caution">
    <text evidence="1">The sequence shown here is derived from an EMBL/GenBank/DDBJ whole genome shotgun (WGS) entry which is preliminary data.</text>
</comment>
<dbReference type="RefSeq" id="WP_033511809.1">
    <property type="nucleotide sequence ID" value="NZ_JDUO01000002.1"/>
</dbReference>
<accession>A0A087BTH3</accession>
<gene>
    <name evidence="1" type="ORF">BMON_1061</name>
</gene>
<keyword evidence="1" id="KW-0347">Helicase</keyword>
<dbReference type="EMBL" id="JGZE01000026">
    <property type="protein sequence ID" value="KFI74323.1"/>
    <property type="molecule type" value="Genomic_DNA"/>
</dbReference>